<organism evidence="6 7">
    <name type="scientific">Amnibacterium setariae</name>
    <dbReference type="NCBI Taxonomy" id="2306585"/>
    <lineage>
        <taxon>Bacteria</taxon>
        <taxon>Bacillati</taxon>
        <taxon>Actinomycetota</taxon>
        <taxon>Actinomycetes</taxon>
        <taxon>Micrococcales</taxon>
        <taxon>Microbacteriaceae</taxon>
        <taxon>Amnibacterium</taxon>
    </lineage>
</organism>
<dbReference type="InterPro" id="IPR001647">
    <property type="entry name" value="HTH_TetR"/>
</dbReference>
<dbReference type="EMBL" id="QXTG01000001">
    <property type="protein sequence ID" value="RIX31207.1"/>
    <property type="molecule type" value="Genomic_DNA"/>
</dbReference>
<dbReference type="OrthoDB" id="4214267at2"/>
<comment type="caution">
    <text evidence="6">The sequence shown here is derived from an EMBL/GenBank/DDBJ whole genome shotgun (WGS) entry which is preliminary data.</text>
</comment>
<dbReference type="GO" id="GO:0003677">
    <property type="term" value="F:DNA binding"/>
    <property type="evidence" value="ECO:0007669"/>
    <property type="project" value="UniProtKB-UniRule"/>
</dbReference>
<evidence type="ECO:0000256" key="2">
    <source>
        <dbReference type="ARBA" id="ARBA00023125"/>
    </source>
</evidence>
<dbReference type="SUPFAM" id="SSF46689">
    <property type="entry name" value="Homeodomain-like"/>
    <property type="match status" value="1"/>
</dbReference>
<feature type="DNA-binding region" description="H-T-H motif" evidence="4">
    <location>
        <begin position="40"/>
        <end position="59"/>
    </location>
</feature>
<dbReference type="InterPro" id="IPR009057">
    <property type="entry name" value="Homeodomain-like_sf"/>
</dbReference>
<feature type="domain" description="HTH tetR-type" evidence="5">
    <location>
        <begin position="17"/>
        <end position="77"/>
    </location>
</feature>
<accession>A0A3A1U6X2</accession>
<name>A0A3A1U6X2_9MICO</name>
<dbReference type="PANTHER" id="PTHR47506">
    <property type="entry name" value="TRANSCRIPTIONAL REGULATORY PROTEIN"/>
    <property type="match status" value="1"/>
</dbReference>
<keyword evidence="3" id="KW-0804">Transcription</keyword>
<proteinExistence type="predicted"/>
<evidence type="ECO:0000256" key="4">
    <source>
        <dbReference type="PROSITE-ProRule" id="PRU00335"/>
    </source>
</evidence>
<dbReference type="AlphaFoldDB" id="A0A3A1U6X2"/>
<dbReference type="Pfam" id="PF00440">
    <property type="entry name" value="TetR_N"/>
    <property type="match status" value="1"/>
</dbReference>
<keyword evidence="7" id="KW-1185">Reference proteome</keyword>
<evidence type="ECO:0000256" key="1">
    <source>
        <dbReference type="ARBA" id="ARBA00023015"/>
    </source>
</evidence>
<dbReference type="InterPro" id="IPR036271">
    <property type="entry name" value="Tet_transcr_reg_TetR-rel_C_sf"/>
</dbReference>
<reference evidence="7" key="1">
    <citation type="submission" date="2018-09" db="EMBL/GenBank/DDBJ databases">
        <authorList>
            <person name="Kim I."/>
        </authorList>
    </citation>
    <scope>NUCLEOTIDE SEQUENCE [LARGE SCALE GENOMIC DNA]</scope>
    <source>
        <strain evidence="7">DD4a</strain>
    </source>
</reference>
<keyword evidence="2 4" id="KW-0238">DNA-binding</keyword>
<evidence type="ECO:0000256" key="3">
    <source>
        <dbReference type="ARBA" id="ARBA00023163"/>
    </source>
</evidence>
<dbReference type="PANTHER" id="PTHR47506:SF1">
    <property type="entry name" value="HTH-TYPE TRANSCRIPTIONAL REGULATOR YJDC"/>
    <property type="match status" value="1"/>
</dbReference>
<dbReference type="SUPFAM" id="SSF48498">
    <property type="entry name" value="Tetracyclin repressor-like, C-terminal domain"/>
    <property type="match status" value="1"/>
</dbReference>
<dbReference type="Gene3D" id="1.10.357.10">
    <property type="entry name" value="Tetracycline Repressor, domain 2"/>
    <property type="match status" value="1"/>
</dbReference>
<evidence type="ECO:0000259" key="5">
    <source>
        <dbReference type="PROSITE" id="PS50977"/>
    </source>
</evidence>
<dbReference type="Proteomes" id="UP000265742">
    <property type="component" value="Unassembled WGS sequence"/>
</dbReference>
<keyword evidence="1" id="KW-0805">Transcription regulation</keyword>
<gene>
    <name evidence="6" type="ORF">D1781_07575</name>
</gene>
<protein>
    <submittedName>
        <fullName evidence="6">TetR/AcrR family transcriptional regulator</fullName>
    </submittedName>
</protein>
<evidence type="ECO:0000313" key="6">
    <source>
        <dbReference type="EMBL" id="RIX31207.1"/>
    </source>
</evidence>
<sequence>MGGPAVTDAAPAPNRSSPARARLAAVADELFYADGITATGIDRLIAEAQVTKATFYKQYGSKDALILEYIAGRDRQVRQALTALLATRPDPGSVLGAVIDAVVADTARPDFRGDPFLNAAAEFASPAHPVRVAIVEHRDWFTGFLEDRFRDLGHPRPGAAADEFSLLRDGAVCGSYAGDAVAATSAFDRAARRLVAEPVPAG</sequence>
<evidence type="ECO:0000313" key="7">
    <source>
        <dbReference type="Proteomes" id="UP000265742"/>
    </source>
</evidence>
<dbReference type="PROSITE" id="PS50977">
    <property type="entry name" value="HTH_TETR_2"/>
    <property type="match status" value="1"/>
</dbReference>